<protein>
    <submittedName>
        <fullName evidence="1">Uncharacterized protein</fullName>
    </submittedName>
</protein>
<dbReference type="STRING" id="1140003.OMY_01402"/>
<name>S0KQR5_9ENTE</name>
<dbReference type="AlphaFoldDB" id="S0KQR5"/>
<evidence type="ECO:0000313" key="2">
    <source>
        <dbReference type="Proteomes" id="UP000015961"/>
    </source>
</evidence>
<dbReference type="PATRIC" id="fig|1140003.3.peg.1355"/>
<accession>S0KQR5</accession>
<organism evidence="1 2">
    <name type="scientific">Enterococcus sulfureus ATCC 49903</name>
    <dbReference type="NCBI Taxonomy" id="1140003"/>
    <lineage>
        <taxon>Bacteria</taxon>
        <taxon>Bacillati</taxon>
        <taxon>Bacillota</taxon>
        <taxon>Bacilli</taxon>
        <taxon>Lactobacillales</taxon>
        <taxon>Enterococcaceae</taxon>
        <taxon>Enterococcus</taxon>
    </lineage>
</organism>
<reference evidence="1 2" key="1">
    <citation type="submission" date="2013-03" db="EMBL/GenBank/DDBJ databases">
        <title>The Genome Sequence of Enterococcus sulfureus ATCC_49903 (PacBio/Illumina hybrid assembly).</title>
        <authorList>
            <consortium name="The Broad Institute Genomics Platform"/>
            <consortium name="The Broad Institute Genome Sequencing Center for Infectious Disease"/>
            <person name="Earl A."/>
            <person name="Russ C."/>
            <person name="Gilmore M."/>
            <person name="Surin D."/>
            <person name="Walker B."/>
            <person name="Young S."/>
            <person name="Zeng Q."/>
            <person name="Gargeya S."/>
            <person name="Fitzgerald M."/>
            <person name="Haas B."/>
            <person name="Abouelleil A."/>
            <person name="Allen A.W."/>
            <person name="Alvarado L."/>
            <person name="Arachchi H.M."/>
            <person name="Berlin A.M."/>
            <person name="Chapman S.B."/>
            <person name="Gainer-Dewar J."/>
            <person name="Goldberg J."/>
            <person name="Griggs A."/>
            <person name="Gujja S."/>
            <person name="Hansen M."/>
            <person name="Howarth C."/>
            <person name="Imamovic A."/>
            <person name="Ireland A."/>
            <person name="Larimer J."/>
            <person name="McCowan C."/>
            <person name="Murphy C."/>
            <person name="Pearson M."/>
            <person name="Poon T.W."/>
            <person name="Priest M."/>
            <person name="Roberts A."/>
            <person name="Saif S."/>
            <person name="Shea T."/>
            <person name="Sisk P."/>
            <person name="Sykes S."/>
            <person name="Wortman J."/>
            <person name="Nusbaum C."/>
            <person name="Birren B."/>
        </authorList>
    </citation>
    <scope>NUCLEOTIDE SEQUENCE [LARGE SCALE GENOMIC DNA]</scope>
    <source>
        <strain evidence="1 2">ATCC 49903</strain>
    </source>
</reference>
<comment type="caution">
    <text evidence="1">The sequence shown here is derived from an EMBL/GenBank/DDBJ whole genome shotgun (WGS) entry which is preliminary data.</text>
</comment>
<sequence length="37" mass="4159">MNESKEKANNVHTDQSLTLKAHSKLLSLLSFAPLYTK</sequence>
<proteinExistence type="predicted"/>
<dbReference type="Proteomes" id="UP000015961">
    <property type="component" value="Unassembled WGS sequence"/>
</dbReference>
<gene>
    <name evidence="1" type="ORF">I573_01278</name>
</gene>
<keyword evidence="2" id="KW-1185">Reference proteome</keyword>
<dbReference type="EMBL" id="ASWO01000005">
    <property type="protein sequence ID" value="EOT83556.1"/>
    <property type="molecule type" value="Genomic_DNA"/>
</dbReference>
<evidence type="ECO:0000313" key="1">
    <source>
        <dbReference type="EMBL" id="EOT83556.1"/>
    </source>
</evidence>